<dbReference type="Gene3D" id="3.40.50.720">
    <property type="entry name" value="NAD(P)-binding Rossmann-like Domain"/>
    <property type="match status" value="1"/>
</dbReference>
<dbReference type="FunFam" id="3.40.50.720:FF:000144">
    <property type="entry name" value="Malate dehydrogenase [NADP]"/>
    <property type="match status" value="1"/>
</dbReference>
<evidence type="ECO:0000259" key="3">
    <source>
        <dbReference type="Pfam" id="PF02866"/>
    </source>
</evidence>
<evidence type="ECO:0000313" key="4">
    <source>
        <dbReference type="EMBL" id="CAG5932798.1"/>
    </source>
</evidence>
<dbReference type="Gene3D" id="3.90.110.10">
    <property type="entry name" value="Lactate dehydrogenase/glycoside hydrolase, family 4, C-terminal"/>
    <property type="match status" value="1"/>
</dbReference>
<organism evidence="4 5">
    <name type="scientific">Menidia menidia</name>
    <name type="common">Atlantic silverside</name>
    <dbReference type="NCBI Taxonomy" id="238744"/>
    <lineage>
        <taxon>Eukaryota</taxon>
        <taxon>Metazoa</taxon>
        <taxon>Chordata</taxon>
        <taxon>Craniata</taxon>
        <taxon>Vertebrata</taxon>
        <taxon>Euteleostomi</taxon>
        <taxon>Actinopterygii</taxon>
        <taxon>Neopterygii</taxon>
        <taxon>Teleostei</taxon>
        <taxon>Neoteleostei</taxon>
        <taxon>Acanthomorphata</taxon>
        <taxon>Ovalentaria</taxon>
        <taxon>Atherinomorphae</taxon>
        <taxon>Atheriniformes</taxon>
        <taxon>Atherinopsidae</taxon>
        <taxon>Menidiinae</taxon>
        <taxon>Menidia</taxon>
    </lineage>
</organism>
<comment type="similarity">
    <text evidence="1">Belongs to the LDH/MDH superfamily. MDH type 2 family.</text>
</comment>
<proteinExistence type="inferred from homology"/>
<dbReference type="GO" id="GO:0016615">
    <property type="term" value="F:malate dehydrogenase activity"/>
    <property type="evidence" value="ECO:0007669"/>
    <property type="project" value="InterPro"/>
</dbReference>
<reference evidence="4" key="1">
    <citation type="submission" date="2021-05" db="EMBL/GenBank/DDBJ databases">
        <authorList>
            <person name="Tigano A."/>
        </authorList>
    </citation>
    <scope>NUCLEOTIDE SEQUENCE</scope>
</reference>
<dbReference type="GO" id="GO:0016616">
    <property type="term" value="F:oxidoreductase activity, acting on the CH-OH group of donors, NAD or NADP as acceptor"/>
    <property type="evidence" value="ECO:0007669"/>
    <property type="project" value="InterPro"/>
</dbReference>
<dbReference type="InterPro" id="IPR010945">
    <property type="entry name" value="Malate_DH_type2"/>
</dbReference>
<dbReference type="Proteomes" id="UP000677803">
    <property type="component" value="Unassembled WGS sequence"/>
</dbReference>
<evidence type="ECO:0000256" key="1">
    <source>
        <dbReference type="ARBA" id="ARBA00009613"/>
    </source>
</evidence>
<keyword evidence="2" id="KW-0560">Oxidoreductase</keyword>
<evidence type="ECO:0000256" key="2">
    <source>
        <dbReference type="ARBA" id="ARBA00023002"/>
    </source>
</evidence>
<sequence>MAKFVLAGRADCPYYAKAELLADALQRSLPNFKVHKIPILPGEWKEWLRATCNRNNWKHDDSPLVWRDLVEQGGKAMILGGLRDFLEHCQDYYGVTSDMSMDMMLRIAAENLETQISLDMEEKHRRSLIKPLHIWITGALSPASHVLIPRVLSTEVFPNTEAVSLHLLDLDGDGGELQELRQETEDLALSMLHEVTIHTDQEQAFQEADVILFLDEVNTNEENTSDEEKMERLRLISERYRAYGRLIDTGASRQVKVIVSGDPFVNLRCALLAETARSIESRQFVASATQLENEARALIAKQMNVRSSDVTDVIIWGNISGGFYIDLQRAKIFNYDGAIKGPAFFSHAVLEVFHDRTWLETDFQHLVRHHCKAVASKTGRAAAASSANGVLRVLEAWNGPSLPDQLLSVGVLCPGFYDLPDGIVFSVPVTFTEGKWSPLMEVNVGEQLRGRLQLCAEELLQVGDNAKLHIEKELGSESCRAAMNKDI</sequence>
<dbReference type="SUPFAM" id="SSF51735">
    <property type="entry name" value="NAD(P)-binding Rossmann-fold domains"/>
    <property type="match status" value="1"/>
</dbReference>
<dbReference type="EMBL" id="CAJRST010015557">
    <property type="protein sequence ID" value="CAG5932798.1"/>
    <property type="molecule type" value="Genomic_DNA"/>
</dbReference>
<comment type="caution">
    <text evidence="4">The sequence shown here is derived from an EMBL/GenBank/DDBJ whole genome shotgun (WGS) entry which is preliminary data.</text>
</comment>
<dbReference type="OrthoDB" id="1510206at2759"/>
<dbReference type="Pfam" id="PF02866">
    <property type="entry name" value="Ldh_1_C"/>
    <property type="match status" value="1"/>
</dbReference>
<name>A0A8S4BAU8_9TELE</name>
<accession>A0A8S4BAU8</accession>
<evidence type="ECO:0000313" key="5">
    <source>
        <dbReference type="Proteomes" id="UP000677803"/>
    </source>
</evidence>
<dbReference type="InterPro" id="IPR036291">
    <property type="entry name" value="NAD(P)-bd_dom_sf"/>
</dbReference>
<dbReference type="PANTHER" id="PTHR23382">
    <property type="entry name" value="MALATE DEHYDROGENASE"/>
    <property type="match status" value="1"/>
</dbReference>
<dbReference type="SUPFAM" id="SSF56327">
    <property type="entry name" value="LDH C-terminal domain-like"/>
    <property type="match status" value="1"/>
</dbReference>
<feature type="domain" description="Lactate/malate dehydrogenase C-terminal" evidence="3">
    <location>
        <begin position="294"/>
        <end position="462"/>
    </location>
</feature>
<dbReference type="InterPro" id="IPR015955">
    <property type="entry name" value="Lactate_DH/Glyco_Ohase_4_C"/>
</dbReference>
<dbReference type="AlphaFoldDB" id="A0A8S4BAU8"/>
<dbReference type="InterPro" id="IPR022383">
    <property type="entry name" value="Lactate/malate_DH_C"/>
</dbReference>
<gene>
    <name evidence="4" type="ORF">MMEN_LOCUS13396</name>
</gene>
<protein>
    <submittedName>
        <fullName evidence="4">(Atlantic silverside) hypothetical protein</fullName>
    </submittedName>
</protein>
<dbReference type="GO" id="GO:0006108">
    <property type="term" value="P:malate metabolic process"/>
    <property type="evidence" value="ECO:0007669"/>
    <property type="project" value="InterPro"/>
</dbReference>
<keyword evidence="5" id="KW-1185">Reference proteome</keyword>